<sequence>MHCNFFLTFVVSFLAIAVSAAPISVPDANSIDSREIPHAPFVGISDVARAVEPESDARNTDSETAAEITEEARGCRMYACIWYVVFYFLCPLISTLTLIMVVPTHTLTYGICPGAHPLRPPSLAVVPLRHTTRLNQQPFSENSTYYLPTYPAAQDGYLLLLTLELYR</sequence>
<dbReference type="AlphaFoldDB" id="A0AAV9Z736"/>
<feature type="signal peptide" evidence="2">
    <location>
        <begin position="1"/>
        <end position="20"/>
    </location>
</feature>
<keyword evidence="1" id="KW-0812">Transmembrane</keyword>
<keyword evidence="2" id="KW-0732">Signal</keyword>
<organism evidence="3 4">
    <name type="scientific">Favolaschia claudopus</name>
    <dbReference type="NCBI Taxonomy" id="2862362"/>
    <lineage>
        <taxon>Eukaryota</taxon>
        <taxon>Fungi</taxon>
        <taxon>Dikarya</taxon>
        <taxon>Basidiomycota</taxon>
        <taxon>Agaricomycotina</taxon>
        <taxon>Agaricomycetes</taxon>
        <taxon>Agaricomycetidae</taxon>
        <taxon>Agaricales</taxon>
        <taxon>Marasmiineae</taxon>
        <taxon>Mycenaceae</taxon>
        <taxon>Favolaschia</taxon>
    </lineage>
</organism>
<gene>
    <name evidence="3" type="ORF">R3P38DRAFT_2813536</name>
</gene>
<evidence type="ECO:0000256" key="2">
    <source>
        <dbReference type="SAM" id="SignalP"/>
    </source>
</evidence>
<evidence type="ECO:0000313" key="4">
    <source>
        <dbReference type="Proteomes" id="UP001362999"/>
    </source>
</evidence>
<feature type="transmembrane region" description="Helical" evidence="1">
    <location>
        <begin position="81"/>
        <end position="102"/>
    </location>
</feature>
<feature type="chain" id="PRO_5043451963" evidence="2">
    <location>
        <begin position="21"/>
        <end position="167"/>
    </location>
</feature>
<evidence type="ECO:0000313" key="3">
    <source>
        <dbReference type="EMBL" id="KAK6971769.1"/>
    </source>
</evidence>
<comment type="caution">
    <text evidence="3">The sequence shown here is derived from an EMBL/GenBank/DDBJ whole genome shotgun (WGS) entry which is preliminary data.</text>
</comment>
<dbReference type="EMBL" id="JAWWNJ010000205">
    <property type="protein sequence ID" value="KAK6971769.1"/>
    <property type="molecule type" value="Genomic_DNA"/>
</dbReference>
<keyword evidence="1" id="KW-0472">Membrane</keyword>
<dbReference type="Proteomes" id="UP001362999">
    <property type="component" value="Unassembled WGS sequence"/>
</dbReference>
<reference evidence="3 4" key="1">
    <citation type="journal article" date="2024" name="J Genomics">
        <title>Draft genome sequencing and assembly of Favolaschia claudopus CIRM-BRFM 2984 isolated from oak limbs.</title>
        <authorList>
            <person name="Navarro D."/>
            <person name="Drula E."/>
            <person name="Chaduli D."/>
            <person name="Cazenave R."/>
            <person name="Ahrendt S."/>
            <person name="Wang J."/>
            <person name="Lipzen A."/>
            <person name="Daum C."/>
            <person name="Barry K."/>
            <person name="Grigoriev I.V."/>
            <person name="Favel A."/>
            <person name="Rosso M.N."/>
            <person name="Martin F."/>
        </authorList>
    </citation>
    <scope>NUCLEOTIDE SEQUENCE [LARGE SCALE GENOMIC DNA]</scope>
    <source>
        <strain evidence="3 4">CIRM-BRFM 2984</strain>
    </source>
</reference>
<protein>
    <submittedName>
        <fullName evidence="3">Uncharacterized protein</fullName>
    </submittedName>
</protein>
<keyword evidence="1" id="KW-1133">Transmembrane helix</keyword>
<proteinExistence type="predicted"/>
<name>A0AAV9Z736_9AGAR</name>
<accession>A0AAV9Z736</accession>
<evidence type="ECO:0000256" key="1">
    <source>
        <dbReference type="SAM" id="Phobius"/>
    </source>
</evidence>
<keyword evidence="4" id="KW-1185">Reference proteome</keyword>